<dbReference type="SUPFAM" id="SSF57701">
    <property type="entry name" value="Zn2/Cys6 DNA-binding domain"/>
    <property type="match status" value="1"/>
</dbReference>
<name>A0A9P8KQL3_9HYPO</name>
<dbReference type="AlphaFoldDB" id="A0A9P8KQL3"/>
<dbReference type="CDD" id="cd12148">
    <property type="entry name" value="fungal_TF_MHR"/>
    <property type="match status" value="1"/>
</dbReference>
<proteinExistence type="predicted"/>
<evidence type="ECO:0000259" key="8">
    <source>
        <dbReference type="PROSITE" id="PS50048"/>
    </source>
</evidence>
<evidence type="ECO:0000259" key="9">
    <source>
        <dbReference type="PROSITE" id="PS50157"/>
    </source>
</evidence>
<dbReference type="InterPro" id="IPR001138">
    <property type="entry name" value="Zn2Cys6_DnaBD"/>
</dbReference>
<dbReference type="Pfam" id="PF04082">
    <property type="entry name" value="Fungal_trans"/>
    <property type="match status" value="1"/>
</dbReference>
<feature type="region of interest" description="Disordered" evidence="7">
    <location>
        <begin position="105"/>
        <end position="178"/>
    </location>
</feature>
<dbReference type="Proteomes" id="UP000826573">
    <property type="component" value="Unassembled WGS sequence"/>
</dbReference>
<dbReference type="GO" id="GO:0008270">
    <property type="term" value="F:zinc ion binding"/>
    <property type="evidence" value="ECO:0007669"/>
    <property type="project" value="UniProtKB-KW"/>
</dbReference>
<dbReference type="Gene3D" id="3.30.160.60">
    <property type="entry name" value="Classic Zinc Finger"/>
    <property type="match status" value="1"/>
</dbReference>
<dbReference type="PANTHER" id="PTHR47660">
    <property type="entry name" value="TRANSCRIPTION FACTOR WITH C2H2 AND ZN(2)-CYS(6) DNA BINDING DOMAIN (EUROFUNG)-RELATED-RELATED"/>
    <property type="match status" value="1"/>
</dbReference>
<dbReference type="InterPro" id="IPR013087">
    <property type="entry name" value="Znf_C2H2_type"/>
</dbReference>
<dbReference type="GO" id="GO:0000981">
    <property type="term" value="F:DNA-binding transcription factor activity, RNA polymerase II-specific"/>
    <property type="evidence" value="ECO:0007669"/>
    <property type="project" value="InterPro"/>
</dbReference>
<dbReference type="EMBL" id="JAIMJC010000007">
    <property type="protein sequence ID" value="KAH0522639.1"/>
    <property type="molecule type" value="Genomic_DNA"/>
</dbReference>
<keyword evidence="3" id="KW-0805">Transcription regulation</keyword>
<dbReference type="Pfam" id="PF00172">
    <property type="entry name" value="Zn_clus"/>
    <property type="match status" value="1"/>
</dbReference>
<feature type="region of interest" description="Disordered" evidence="7">
    <location>
        <begin position="191"/>
        <end position="212"/>
    </location>
</feature>
<evidence type="ECO:0000256" key="5">
    <source>
        <dbReference type="ARBA" id="ARBA00023242"/>
    </source>
</evidence>
<feature type="compositionally biased region" description="Low complexity" evidence="7">
    <location>
        <begin position="116"/>
        <end position="129"/>
    </location>
</feature>
<dbReference type="InterPro" id="IPR007219">
    <property type="entry name" value="XnlR_reg_dom"/>
</dbReference>
<dbReference type="PANTHER" id="PTHR47660:SF2">
    <property type="entry name" value="TRANSCRIPTION FACTOR WITH C2H2 AND ZN(2)-CYS(6) DNA BINDING DOMAIN (EUROFUNG)"/>
    <property type="match status" value="1"/>
</dbReference>
<dbReference type="PROSITE" id="PS50048">
    <property type="entry name" value="ZN2_CY6_FUNGAL_2"/>
    <property type="match status" value="1"/>
</dbReference>
<organism evidence="10 11">
    <name type="scientific">Trichoderma semiorbis</name>
    <dbReference type="NCBI Taxonomy" id="1491008"/>
    <lineage>
        <taxon>Eukaryota</taxon>
        <taxon>Fungi</taxon>
        <taxon>Dikarya</taxon>
        <taxon>Ascomycota</taxon>
        <taxon>Pezizomycotina</taxon>
        <taxon>Sordariomycetes</taxon>
        <taxon>Hypocreomycetidae</taxon>
        <taxon>Hypocreales</taxon>
        <taxon>Hypocreaceae</taxon>
        <taxon>Trichoderma</taxon>
    </lineage>
</organism>
<feature type="domain" description="C2H2-type" evidence="9">
    <location>
        <begin position="35"/>
        <end position="62"/>
    </location>
</feature>
<evidence type="ECO:0000256" key="2">
    <source>
        <dbReference type="ARBA" id="ARBA00022833"/>
    </source>
</evidence>
<feature type="domain" description="Zn(2)-C6 fungal-type" evidence="8">
    <location>
        <begin position="70"/>
        <end position="99"/>
    </location>
</feature>
<accession>A0A9P8KQL3</accession>
<feature type="compositionally biased region" description="Polar residues" evidence="7">
    <location>
        <begin position="165"/>
        <end position="178"/>
    </location>
</feature>
<evidence type="ECO:0000256" key="7">
    <source>
        <dbReference type="SAM" id="MobiDB-lite"/>
    </source>
</evidence>
<dbReference type="Gene3D" id="4.10.240.10">
    <property type="entry name" value="Zn(2)-C6 fungal-type DNA-binding domain"/>
    <property type="match status" value="1"/>
</dbReference>
<dbReference type="InterPro" id="IPR036864">
    <property type="entry name" value="Zn2-C6_fun-type_DNA-bd_sf"/>
</dbReference>
<evidence type="ECO:0000313" key="10">
    <source>
        <dbReference type="EMBL" id="KAH0522639.1"/>
    </source>
</evidence>
<keyword evidence="1" id="KW-0479">Metal-binding</keyword>
<dbReference type="CDD" id="cd00067">
    <property type="entry name" value="GAL4"/>
    <property type="match status" value="1"/>
</dbReference>
<keyword evidence="4" id="KW-0804">Transcription</keyword>
<dbReference type="SMART" id="SM00066">
    <property type="entry name" value="GAL4"/>
    <property type="match status" value="1"/>
</dbReference>
<evidence type="ECO:0000256" key="4">
    <source>
        <dbReference type="ARBA" id="ARBA00023163"/>
    </source>
</evidence>
<sequence length="742" mass="82813">MGPPTGERHLCHCGRGFLRKEHLRRHQATHGSPSFTCHVCARSFSRSDLLRRHLTLHDGSAPSDSKRVRACDACHASKIRCDGGVRCSLCTKRGIDCAFTRGPAPNGNVTANPPQGSASSLHSGHGSRSPDPPRSAPTDASASTGGSQPDTNHAVPMSYAMNGTAPVSQGTQQQDASSTAIEGLQLVLEAVSRPRSSGSSSRLPRPPPPEVKKWSASWIKSYMGRFHDRWPVLHAPTFEHEVDSVTLRSTAIIIGFWLQNDTEDNSLVFDIHSILVKRLLDELTESTADPNGVWPLRSLQSSLLNIIFAFESGREKNMKRARLLLSLLITVCRQLRIFTADAIDHQIRIHFSGDFPPWVFAMKEKWKRLVANMFKLDTYISLLTQQPPSLQREELSLSLTSTFGQWNAYGLDVFFRRWPSEPMERAQYRICDLALGSQQPISPVILVEDLQIRMMGVTNYVWILNKMRGSPNPNLCVSSEQRELISARLKRCKLQLDGMTSIWKEPEQHKMHIDFLLRAYSAREEPFHEDWQKPVRDRFFSFVFSATMLYHLLNMHIYADVHSYMQSLPIVSSPGVTPANLSTTPPINNAEIHEWATSQDARIAVSHAIFAYRVYGSTTSSPSDLKAEVVDPIAHMTIAAGAAILWTWIQNNTSACTCMNLPVSGELDLGFVPLGAGKSPEVDHWIRNGGTIWLHGVHLCKCNVDVWLSPFAAILSHGAKKWEIGNVFAQKLWSQLGLQRSV</sequence>
<evidence type="ECO:0000256" key="3">
    <source>
        <dbReference type="ARBA" id="ARBA00023015"/>
    </source>
</evidence>
<gene>
    <name evidence="10" type="ORF">TsFJ059_006461</name>
</gene>
<dbReference type="SMART" id="SM00355">
    <property type="entry name" value="ZnF_C2H2"/>
    <property type="match status" value="2"/>
</dbReference>
<comment type="caution">
    <text evidence="10">The sequence shown here is derived from an EMBL/GenBank/DDBJ whole genome shotgun (WGS) entry which is preliminary data.</text>
</comment>
<keyword evidence="2" id="KW-0862">Zinc</keyword>
<dbReference type="PROSITE" id="PS50157">
    <property type="entry name" value="ZINC_FINGER_C2H2_2"/>
    <property type="match status" value="1"/>
</dbReference>
<protein>
    <submittedName>
        <fullName evidence="10">Uncharacterized protein</fullName>
    </submittedName>
</protein>
<evidence type="ECO:0000256" key="1">
    <source>
        <dbReference type="ARBA" id="ARBA00022723"/>
    </source>
</evidence>
<reference evidence="10 11" key="1">
    <citation type="submission" date="2021-08" db="EMBL/GenBank/DDBJ databases">
        <title>The highly contiguous genome resource for Trichoderma semiorbis FJ059, a fungal antagonistic to plant pathogens.</title>
        <authorList>
            <person name="Liu T."/>
        </authorList>
    </citation>
    <scope>NUCLEOTIDE SEQUENCE [LARGE SCALE GENOMIC DNA]</scope>
    <source>
        <strain evidence="10 11">FJ059</strain>
    </source>
</reference>
<dbReference type="PROSITE" id="PS00028">
    <property type="entry name" value="ZINC_FINGER_C2H2_1"/>
    <property type="match status" value="1"/>
</dbReference>
<dbReference type="GO" id="GO:0003677">
    <property type="term" value="F:DNA binding"/>
    <property type="evidence" value="ECO:0007669"/>
    <property type="project" value="InterPro"/>
</dbReference>
<dbReference type="SUPFAM" id="SSF57667">
    <property type="entry name" value="beta-beta-alpha zinc fingers"/>
    <property type="match status" value="1"/>
</dbReference>
<keyword evidence="6" id="KW-0863">Zinc-finger</keyword>
<dbReference type="PROSITE" id="PS00463">
    <property type="entry name" value="ZN2_CY6_FUNGAL_1"/>
    <property type="match status" value="1"/>
</dbReference>
<evidence type="ECO:0000313" key="11">
    <source>
        <dbReference type="Proteomes" id="UP000826573"/>
    </source>
</evidence>
<keyword evidence="11" id="KW-1185">Reference proteome</keyword>
<dbReference type="GO" id="GO:0006351">
    <property type="term" value="P:DNA-templated transcription"/>
    <property type="evidence" value="ECO:0007669"/>
    <property type="project" value="InterPro"/>
</dbReference>
<evidence type="ECO:0000256" key="6">
    <source>
        <dbReference type="PROSITE-ProRule" id="PRU00042"/>
    </source>
</evidence>
<keyword evidence="5" id="KW-0539">Nucleus</keyword>
<feature type="compositionally biased region" description="Low complexity" evidence="7">
    <location>
        <begin position="193"/>
        <end position="203"/>
    </location>
</feature>
<dbReference type="InterPro" id="IPR036236">
    <property type="entry name" value="Znf_C2H2_sf"/>
</dbReference>
<feature type="compositionally biased region" description="Polar residues" evidence="7">
    <location>
        <begin position="138"/>
        <end position="151"/>
    </location>
</feature>